<proteinExistence type="predicted"/>
<gene>
    <name evidence="1" type="ORF">B0H17DRAFT_1207337</name>
</gene>
<comment type="caution">
    <text evidence="1">The sequence shown here is derived from an EMBL/GenBank/DDBJ whole genome shotgun (WGS) entry which is preliminary data.</text>
</comment>
<dbReference type="EMBL" id="JARKIE010000143">
    <property type="protein sequence ID" value="KAJ7676348.1"/>
    <property type="molecule type" value="Genomic_DNA"/>
</dbReference>
<dbReference type="Proteomes" id="UP001221757">
    <property type="component" value="Unassembled WGS sequence"/>
</dbReference>
<reference evidence="1" key="1">
    <citation type="submission" date="2023-03" db="EMBL/GenBank/DDBJ databases">
        <title>Massive genome expansion in bonnet fungi (Mycena s.s.) driven by repeated elements and novel gene families across ecological guilds.</title>
        <authorList>
            <consortium name="Lawrence Berkeley National Laboratory"/>
            <person name="Harder C.B."/>
            <person name="Miyauchi S."/>
            <person name="Viragh M."/>
            <person name="Kuo A."/>
            <person name="Thoen E."/>
            <person name="Andreopoulos B."/>
            <person name="Lu D."/>
            <person name="Skrede I."/>
            <person name="Drula E."/>
            <person name="Henrissat B."/>
            <person name="Morin E."/>
            <person name="Kohler A."/>
            <person name="Barry K."/>
            <person name="LaButti K."/>
            <person name="Morin E."/>
            <person name="Salamov A."/>
            <person name="Lipzen A."/>
            <person name="Mereny Z."/>
            <person name="Hegedus B."/>
            <person name="Baldrian P."/>
            <person name="Stursova M."/>
            <person name="Weitz H."/>
            <person name="Taylor A."/>
            <person name="Grigoriev I.V."/>
            <person name="Nagy L.G."/>
            <person name="Martin F."/>
            <person name="Kauserud H."/>
        </authorList>
    </citation>
    <scope>NUCLEOTIDE SEQUENCE</scope>
    <source>
        <strain evidence="1">CBHHK067</strain>
    </source>
</reference>
<protein>
    <submittedName>
        <fullName evidence="1">Uncharacterized protein</fullName>
    </submittedName>
</protein>
<name>A0AAD7D364_MYCRO</name>
<dbReference type="AlphaFoldDB" id="A0AAD7D364"/>
<evidence type="ECO:0000313" key="2">
    <source>
        <dbReference type="Proteomes" id="UP001221757"/>
    </source>
</evidence>
<accession>A0AAD7D364</accession>
<organism evidence="1 2">
    <name type="scientific">Mycena rosella</name>
    <name type="common">Pink bonnet</name>
    <name type="synonym">Agaricus rosellus</name>
    <dbReference type="NCBI Taxonomy" id="1033263"/>
    <lineage>
        <taxon>Eukaryota</taxon>
        <taxon>Fungi</taxon>
        <taxon>Dikarya</taxon>
        <taxon>Basidiomycota</taxon>
        <taxon>Agaricomycotina</taxon>
        <taxon>Agaricomycetes</taxon>
        <taxon>Agaricomycetidae</taxon>
        <taxon>Agaricales</taxon>
        <taxon>Marasmiineae</taxon>
        <taxon>Mycenaceae</taxon>
        <taxon>Mycena</taxon>
    </lineage>
</organism>
<evidence type="ECO:0000313" key="1">
    <source>
        <dbReference type="EMBL" id="KAJ7676348.1"/>
    </source>
</evidence>
<keyword evidence="2" id="KW-1185">Reference proteome</keyword>
<sequence length="87" mass="9809">MVSLTKNFIRKAAPSNRVKYGIIVTVIVLHHAALTHAKSHITPAEAFQQPCELYFKSDTPVKVKQWFTASPDPTEEEIIEMILSCEL</sequence>